<dbReference type="EMBL" id="SMDR01000001">
    <property type="protein sequence ID" value="TNJ34805.1"/>
    <property type="molecule type" value="Genomic_DNA"/>
</dbReference>
<dbReference type="AlphaFoldDB" id="A0A5C4RV34"/>
<evidence type="ECO:0000313" key="2">
    <source>
        <dbReference type="Proteomes" id="UP000305760"/>
    </source>
</evidence>
<dbReference type="RefSeq" id="WP_139445612.1">
    <property type="nucleotide sequence ID" value="NZ_SMDR01000001.1"/>
</dbReference>
<organism evidence="1 2">
    <name type="scientific">Arenimonas terrae</name>
    <dbReference type="NCBI Taxonomy" id="2546226"/>
    <lineage>
        <taxon>Bacteria</taxon>
        <taxon>Pseudomonadati</taxon>
        <taxon>Pseudomonadota</taxon>
        <taxon>Gammaproteobacteria</taxon>
        <taxon>Lysobacterales</taxon>
        <taxon>Lysobacteraceae</taxon>
        <taxon>Arenimonas</taxon>
    </lineage>
</organism>
<proteinExistence type="predicted"/>
<accession>A0A5C4RV34</accession>
<gene>
    <name evidence="1" type="ORF">E1B00_03205</name>
</gene>
<keyword evidence="2" id="KW-1185">Reference proteome</keyword>
<comment type="caution">
    <text evidence="1">The sequence shown here is derived from an EMBL/GenBank/DDBJ whole genome shotgun (WGS) entry which is preliminary data.</text>
</comment>
<dbReference type="OrthoDB" id="5956564at2"/>
<sequence>MEYQIDLAGAKPDLGAAQQTLHAIDPAALMAVDFSGRQLRVATVLSAEDLRATLRRAGLEVRDSDLQRLPSTCCGGCGG</sequence>
<reference evidence="1 2" key="1">
    <citation type="submission" date="2019-03" db="EMBL/GenBank/DDBJ databases">
        <title>Arenimonas daejeonensis sp. nov., isolated from compost.</title>
        <authorList>
            <person name="Jeon C.O."/>
        </authorList>
    </citation>
    <scope>NUCLEOTIDE SEQUENCE [LARGE SCALE GENOMIC DNA]</scope>
    <source>
        <strain evidence="1 2">R29</strain>
    </source>
</reference>
<evidence type="ECO:0008006" key="3">
    <source>
        <dbReference type="Google" id="ProtNLM"/>
    </source>
</evidence>
<protein>
    <recommendedName>
        <fullName evidence="3">Copper chaperone</fullName>
    </recommendedName>
</protein>
<evidence type="ECO:0000313" key="1">
    <source>
        <dbReference type="EMBL" id="TNJ34805.1"/>
    </source>
</evidence>
<dbReference type="Proteomes" id="UP000305760">
    <property type="component" value="Unassembled WGS sequence"/>
</dbReference>
<name>A0A5C4RV34_9GAMM</name>